<reference evidence="1" key="1">
    <citation type="submission" date="2018-05" db="EMBL/GenBank/DDBJ databases">
        <authorList>
            <person name="Lanie J.A."/>
            <person name="Ng W.-L."/>
            <person name="Kazmierczak K.M."/>
            <person name="Andrzejewski T.M."/>
            <person name="Davidsen T.M."/>
            <person name="Wayne K.J."/>
            <person name="Tettelin H."/>
            <person name="Glass J.I."/>
            <person name="Rusch D."/>
            <person name="Podicherti R."/>
            <person name="Tsui H.-C.T."/>
            <person name="Winkler M.E."/>
        </authorList>
    </citation>
    <scope>NUCLEOTIDE SEQUENCE</scope>
</reference>
<dbReference type="GO" id="GO:0003677">
    <property type="term" value="F:DNA binding"/>
    <property type="evidence" value="ECO:0007669"/>
    <property type="project" value="InterPro"/>
</dbReference>
<dbReference type="EMBL" id="UINC01108975">
    <property type="protein sequence ID" value="SVC75483.1"/>
    <property type="molecule type" value="Genomic_DNA"/>
</dbReference>
<dbReference type="InterPro" id="IPR010982">
    <property type="entry name" value="Lambda_DNA-bd_dom_sf"/>
</dbReference>
<dbReference type="AlphaFoldDB" id="A0A382PQ11"/>
<dbReference type="Gene3D" id="1.10.260.40">
    <property type="entry name" value="lambda repressor-like DNA-binding domains"/>
    <property type="match status" value="1"/>
</dbReference>
<evidence type="ECO:0000313" key="1">
    <source>
        <dbReference type="EMBL" id="SVC75483.1"/>
    </source>
</evidence>
<protein>
    <recommendedName>
        <fullName evidence="2">HTH cro/C1-type domain-containing protein</fullName>
    </recommendedName>
</protein>
<feature type="non-terminal residue" evidence="1">
    <location>
        <position position="52"/>
    </location>
</feature>
<sequence>MKMNERLNVIQRIENGSRPTDILVTKIEKVLGIILLEESRVDIEAQLNRGGG</sequence>
<feature type="non-terminal residue" evidence="1">
    <location>
        <position position="1"/>
    </location>
</feature>
<evidence type="ECO:0008006" key="2">
    <source>
        <dbReference type="Google" id="ProtNLM"/>
    </source>
</evidence>
<name>A0A382PQ11_9ZZZZ</name>
<accession>A0A382PQ11</accession>
<proteinExistence type="predicted"/>
<gene>
    <name evidence="1" type="ORF">METZ01_LOCUS328337</name>
</gene>
<organism evidence="1">
    <name type="scientific">marine metagenome</name>
    <dbReference type="NCBI Taxonomy" id="408172"/>
    <lineage>
        <taxon>unclassified sequences</taxon>
        <taxon>metagenomes</taxon>
        <taxon>ecological metagenomes</taxon>
    </lineage>
</organism>